<feature type="repeat" description="ANK" evidence="3">
    <location>
        <begin position="157"/>
        <end position="189"/>
    </location>
</feature>
<evidence type="ECO:0000256" key="2">
    <source>
        <dbReference type="ARBA" id="ARBA00023043"/>
    </source>
</evidence>
<dbReference type="EMBL" id="JAOYFB010000003">
    <property type="protein sequence ID" value="KAK4009688.1"/>
    <property type="molecule type" value="Genomic_DNA"/>
</dbReference>
<feature type="repeat" description="ANK" evidence="3">
    <location>
        <begin position="290"/>
        <end position="322"/>
    </location>
</feature>
<keyword evidence="6" id="KW-1185">Reference proteome</keyword>
<evidence type="ECO:0000313" key="6">
    <source>
        <dbReference type="Proteomes" id="UP001234178"/>
    </source>
</evidence>
<protein>
    <recommendedName>
        <fullName evidence="7">Ankyrin repeat domain-containing protein</fullName>
    </recommendedName>
</protein>
<gene>
    <name evidence="5" type="ORF">OUZ56_018834</name>
</gene>
<evidence type="ECO:0008006" key="7">
    <source>
        <dbReference type="Google" id="ProtNLM"/>
    </source>
</evidence>
<dbReference type="Gene3D" id="1.25.40.20">
    <property type="entry name" value="Ankyrin repeat-containing domain"/>
    <property type="match status" value="2"/>
</dbReference>
<dbReference type="InterPro" id="IPR036770">
    <property type="entry name" value="Ankyrin_rpt-contain_sf"/>
</dbReference>
<dbReference type="PANTHER" id="PTHR24198">
    <property type="entry name" value="ANKYRIN REPEAT AND PROTEIN KINASE DOMAIN-CONTAINING PROTEIN"/>
    <property type="match status" value="1"/>
</dbReference>
<sequence length="357" mass="40808">MTAPTPLTMERPSQSRPAQPSAAKQRSIYPIMEENWESDQARKCTGKHTTCTYVVVYGVPPNNQVLMKKNNEETLVMEQNSEDAVQHNEASGSESQPETNYIVIESDMETESETQRDGLFGDYDAPREEIRRCIIEKLGPAAWDYHPKAEFLNQKFNNKTLLHTSVKAGKLDITDLLLDYGAYPDIEEDSQTIAHRAAAENNKLLIRILRYHKYKFSSYNSLGETPLMVAIAYGYEKVARYLWISSNVAKMAKDNSTVLHYTAKHGNNSLARAACERKIHINTNQTTRPGNYTALHLATMYRQNHIVNILLEHGAYPNITDVNGNIPRDYAFYEQKRNIFEDWDYISGRKRKTSDSE</sequence>
<keyword evidence="1" id="KW-0677">Repeat</keyword>
<dbReference type="SUPFAM" id="SSF48403">
    <property type="entry name" value="Ankyrin repeat"/>
    <property type="match status" value="1"/>
</dbReference>
<keyword evidence="2 3" id="KW-0040">ANK repeat</keyword>
<feature type="region of interest" description="Disordered" evidence="4">
    <location>
        <begin position="79"/>
        <end position="99"/>
    </location>
</feature>
<evidence type="ECO:0000256" key="3">
    <source>
        <dbReference type="PROSITE-ProRule" id="PRU00023"/>
    </source>
</evidence>
<evidence type="ECO:0000256" key="1">
    <source>
        <dbReference type="ARBA" id="ARBA00022737"/>
    </source>
</evidence>
<dbReference type="PROSITE" id="PS50088">
    <property type="entry name" value="ANK_REPEAT"/>
    <property type="match status" value="2"/>
</dbReference>
<dbReference type="Pfam" id="PF12796">
    <property type="entry name" value="Ank_2"/>
    <property type="match status" value="2"/>
</dbReference>
<accession>A0ABQ9Z9V2</accession>
<evidence type="ECO:0000256" key="4">
    <source>
        <dbReference type="SAM" id="MobiDB-lite"/>
    </source>
</evidence>
<evidence type="ECO:0000313" key="5">
    <source>
        <dbReference type="EMBL" id="KAK4009688.1"/>
    </source>
</evidence>
<dbReference type="PANTHER" id="PTHR24198:SF165">
    <property type="entry name" value="ANKYRIN REPEAT-CONTAINING PROTEIN-RELATED"/>
    <property type="match status" value="1"/>
</dbReference>
<reference evidence="5 6" key="1">
    <citation type="journal article" date="2023" name="Nucleic Acids Res.">
        <title>The hologenome of Daphnia magna reveals possible DNA methylation and microbiome-mediated evolution of the host genome.</title>
        <authorList>
            <person name="Chaturvedi A."/>
            <person name="Li X."/>
            <person name="Dhandapani V."/>
            <person name="Marshall H."/>
            <person name="Kissane S."/>
            <person name="Cuenca-Cambronero M."/>
            <person name="Asole G."/>
            <person name="Calvet F."/>
            <person name="Ruiz-Romero M."/>
            <person name="Marangio P."/>
            <person name="Guigo R."/>
            <person name="Rago D."/>
            <person name="Mirbahai L."/>
            <person name="Eastwood N."/>
            <person name="Colbourne J.K."/>
            <person name="Zhou J."/>
            <person name="Mallon E."/>
            <person name="Orsini L."/>
        </authorList>
    </citation>
    <scope>NUCLEOTIDE SEQUENCE [LARGE SCALE GENOMIC DNA]</scope>
    <source>
        <strain evidence="5">LRV0_1</strain>
    </source>
</reference>
<dbReference type="Proteomes" id="UP001234178">
    <property type="component" value="Unassembled WGS sequence"/>
</dbReference>
<dbReference type="PROSITE" id="PS50297">
    <property type="entry name" value="ANK_REP_REGION"/>
    <property type="match status" value="2"/>
</dbReference>
<proteinExistence type="predicted"/>
<name>A0ABQ9Z9V2_9CRUS</name>
<dbReference type="InterPro" id="IPR002110">
    <property type="entry name" value="Ankyrin_rpt"/>
</dbReference>
<comment type="caution">
    <text evidence="5">The sequence shown here is derived from an EMBL/GenBank/DDBJ whole genome shotgun (WGS) entry which is preliminary data.</text>
</comment>
<dbReference type="SMART" id="SM00248">
    <property type="entry name" value="ANK"/>
    <property type="match status" value="5"/>
</dbReference>
<organism evidence="5 6">
    <name type="scientific">Daphnia magna</name>
    <dbReference type="NCBI Taxonomy" id="35525"/>
    <lineage>
        <taxon>Eukaryota</taxon>
        <taxon>Metazoa</taxon>
        <taxon>Ecdysozoa</taxon>
        <taxon>Arthropoda</taxon>
        <taxon>Crustacea</taxon>
        <taxon>Branchiopoda</taxon>
        <taxon>Diplostraca</taxon>
        <taxon>Cladocera</taxon>
        <taxon>Anomopoda</taxon>
        <taxon>Daphniidae</taxon>
        <taxon>Daphnia</taxon>
    </lineage>
</organism>
<feature type="region of interest" description="Disordered" evidence="4">
    <location>
        <begin position="1"/>
        <end position="26"/>
    </location>
</feature>
<feature type="compositionally biased region" description="Polar residues" evidence="4">
    <location>
        <begin position="11"/>
        <end position="24"/>
    </location>
</feature>